<dbReference type="AlphaFoldDB" id="A0A0F4NMC2"/>
<evidence type="ECO:0000259" key="5">
    <source>
        <dbReference type="PROSITE" id="PS50887"/>
    </source>
</evidence>
<dbReference type="InterPro" id="IPR000160">
    <property type="entry name" value="GGDEF_dom"/>
</dbReference>
<keyword evidence="7" id="KW-1185">Reference proteome</keyword>
<gene>
    <name evidence="6" type="ORF">TW81_06685</name>
</gene>
<dbReference type="CDD" id="cd01949">
    <property type="entry name" value="GGDEF"/>
    <property type="match status" value="1"/>
</dbReference>
<dbReference type="GO" id="GO:0043709">
    <property type="term" value="P:cell adhesion involved in single-species biofilm formation"/>
    <property type="evidence" value="ECO:0007669"/>
    <property type="project" value="TreeGrafter"/>
</dbReference>
<dbReference type="FunFam" id="3.30.70.270:FF:000001">
    <property type="entry name" value="Diguanylate cyclase domain protein"/>
    <property type="match status" value="1"/>
</dbReference>
<dbReference type="PANTHER" id="PTHR45138">
    <property type="entry name" value="REGULATORY COMPONENTS OF SENSORY TRANSDUCTION SYSTEM"/>
    <property type="match status" value="1"/>
</dbReference>
<dbReference type="STRING" id="579748.TW81_06685"/>
<reference evidence="6 7" key="1">
    <citation type="journal article" date="2015" name="BMC Genomics">
        <title>Genome mining reveals unlocked bioactive potential of marine Gram-negative bacteria.</title>
        <authorList>
            <person name="Machado H."/>
            <person name="Sonnenschein E.C."/>
            <person name="Melchiorsen J."/>
            <person name="Gram L."/>
        </authorList>
    </citation>
    <scope>NUCLEOTIDE SEQUENCE [LARGE SCALE GENOMIC DNA]</scope>
    <source>
        <strain evidence="6 7">S2757</strain>
    </source>
</reference>
<dbReference type="InterPro" id="IPR043128">
    <property type="entry name" value="Rev_trsase/Diguanyl_cyclase"/>
</dbReference>
<dbReference type="Pfam" id="PF00990">
    <property type="entry name" value="GGDEF"/>
    <property type="match status" value="1"/>
</dbReference>
<comment type="catalytic activity">
    <reaction evidence="3">
        <text>2 GTP = 3',3'-c-di-GMP + 2 diphosphate</text>
        <dbReference type="Rhea" id="RHEA:24898"/>
        <dbReference type="ChEBI" id="CHEBI:33019"/>
        <dbReference type="ChEBI" id="CHEBI:37565"/>
        <dbReference type="ChEBI" id="CHEBI:58805"/>
        <dbReference type="EC" id="2.7.7.65"/>
    </reaction>
</comment>
<evidence type="ECO:0000256" key="2">
    <source>
        <dbReference type="ARBA" id="ARBA00012528"/>
    </source>
</evidence>
<keyword evidence="4" id="KW-0812">Transmembrane</keyword>
<dbReference type="InterPro" id="IPR007892">
    <property type="entry name" value="CHASE4"/>
</dbReference>
<dbReference type="Pfam" id="PF05228">
    <property type="entry name" value="CHASE4"/>
    <property type="match status" value="1"/>
</dbReference>
<dbReference type="GO" id="GO:0005886">
    <property type="term" value="C:plasma membrane"/>
    <property type="evidence" value="ECO:0007669"/>
    <property type="project" value="TreeGrafter"/>
</dbReference>
<accession>A0A0F4NMC2</accession>
<comment type="caution">
    <text evidence="6">The sequence shown here is derived from an EMBL/GenBank/DDBJ whole genome shotgun (WGS) entry which is preliminary data.</text>
</comment>
<dbReference type="InterPro" id="IPR050469">
    <property type="entry name" value="Diguanylate_Cyclase"/>
</dbReference>
<evidence type="ECO:0000313" key="7">
    <source>
        <dbReference type="Proteomes" id="UP000033673"/>
    </source>
</evidence>
<sequence length="505" mass="57266">MLNNFKHFTIRQITFAVSLSAAALFLLLYLSFKLLWSYDQALDRSKDRQRFELERVKTILRMEEEELQASTEDYAAWTTMARYVTTPNDTFVAESIGPHAFSSKQIDAIAIFDAESQSVWGGAFSDDAVVNMPFFTLEKQEILERVLAKVKSTSTEQIQSFAEYAVYDNSVYMVVSSRICLSSGKDCKYGYLLFIRKIRPETIAEMETSTGVGIDIYPAQDNAVAKPNTTILYRDNVVAAGSKVAIEVTHNEVLPEFLPRAEVAALTLFALITFAFNLYVVTRLVKPLKTAQRNLEQFQTSGGRLTSEDIFISQEMRSFARQLNSLITELEEKRAILRKQSTIDSLTEIANRRLLYEKGQELINDLKYKHIAVVLIDVDHFKLYNDNYGHVQGDGVLRRVAKTIDAIETPYEKLVSRYGGEEFCVLLASDRELNIESYVAEIHSSIEQLHIEHKFSPTTSSVTVSIGAMAGVLDSYQQLTTWFQYADQALYEVKNAGRNGYKIRS</sequence>
<dbReference type="SUPFAM" id="SSF55073">
    <property type="entry name" value="Nucleotide cyclase"/>
    <property type="match status" value="1"/>
</dbReference>
<dbReference type="NCBIfam" id="TIGR00254">
    <property type="entry name" value="GGDEF"/>
    <property type="match status" value="1"/>
</dbReference>
<dbReference type="GO" id="GO:0052621">
    <property type="term" value="F:diguanylate cyclase activity"/>
    <property type="evidence" value="ECO:0007669"/>
    <property type="project" value="UniProtKB-EC"/>
</dbReference>
<keyword evidence="4" id="KW-1133">Transmembrane helix</keyword>
<dbReference type="PROSITE" id="PS50887">
    <property type="entry name" value="GGDEF"/>
    <property type="match status" value="1"/>
</dbReference>
<feature type="domain" description="GGDEF" evidence="5">
    <location>
        <begin position="369"/>
        <end position="505"/>
    </location>
</feature>
<dbReference type="SMART" id="SM00267">
    <property type="entry name" value="GGDEF"/>
    <property type="match status" value="1"/>
</dbReference>
<dbReference type="OrthoDB" id="9812260at2"/>
<comment type="cofactor">
    <cofactor evidence="1">
        <name>Mg(2+)</name>
        <dbReference type="ChEBI" id="CHEBI:18420"/>
    </cofactor>
</comment>
<dbReference type="PANTHER" id="PTHR45138:SF9">
    <property type="entry name" value="DIGUANYLATE CYCLASE DGCM-RELATED"/>
    <property type="match status" value="1"/>
</dbReference>
<evidence type="ECO:0000256" key="4">
    <source>
        <dbReference type="SAM" id="Phobius"/>
    </source>
</evidence>
<dbReference type="Gene3D" id="3.30.70.270">
    <property type="match status" value="1"/>
</dbReference>
<name>A0A0F4NMC2_9VIBR</name>
<evidence type="ECO:0000313" key="6">
    <source>
        <dbReference type="EMBL" id="KJY84003.1"/>
    </source>
</evidence>
<dbReference type="Proteomes" id="UP000033673">
    <property type="component" value="Unassembled WGS sequence"/>
</dbReference>
<feature type="transmembrane region" description="Helical" evidence="4">
    <location>
        <begin position="263"/>
        <end position="285"/>
    </location>
</feature>
<evidence type="ECO:0000256" key="1">
    <source>
        <dbReference type="ARBA" id="ARBA00001946"/>
    </source>
</evidence>
<keyword evidence="4" id="KW-0472">Membrane</keyword>
<dbReference type="EMBL" id="JXXV01000012">
    <property type="protein sequence ID" value="KJY84003.1"/>
    <property type="molecule type" value="Genomic_DNA"/>
</dbReference>
<evidence type="ECO:0000256" key="3">
    <source>
        <dbReference type="ARBA" id="ARBA00034247"/>
    </source>
</evidence>
<dbReference type="EC" id="2.7.7.65" evidence="2"/>
<proteinExistence type="predicted"/>
<dbReference type="PATRIC" id="fig|579748.3.peg.1373"/>
<dbReference type="GO" id="GO:1902201">
    <property type="term" value="P:negative regulation of bacterial-type flagellum-dependent cell motility"/>
    <property type="evidence" value="ECO:0007669"/>
    <property type="project" value="TreeGrafter"/>
</dbReference>
<organism evidence="6 7">
    <name type="scientific">Vibrio galatheae</name>
    <dbReference type="NCBI Taxonomy" id="579748"/>
    <lineage>
        <taxon>Bacteria</taxon>
        <taxon>Pseudomonadati</taxon>
        <taxon>Pseudomonadota</taxon>
        <taxon>Gammaproteobacteria</taxon>
        <taxon>Vibrionales</taxon>
        <taxon>Vibrionaceae</taxon>
        <taxon>Vibrio</taxon>
    </lineage>
</organism>
<dbReference type="InterPro" id="IPR029787">
    <property type="entry name" value="Nucleotide_cyclase"/>
</dbReference>
<protein>
    <recommendedName>
        <fullName evidence="2">diguanylate cyclase</fullName>
        <ecNumber evidence="2">2.7.7.65</ecNumber>
    </recommendedName>
</protein>